<dbReference type="RefSeq" id="WP_078001121.1">
    <property type="nucleotide sequence ID" value="NZ_MRUL01000001.1"/>
</dbReference>
<dbReference type="Pfam" id="PF03737">
    <property type="entry name" value="RraA-like"/>
    <property type="match status" value="1"/>
</dbReference>
<feature type="binding site" evidence="5">
    <location>
        <begin position="108"/>
        <end position="111"/>
    </location>
    <ligand>
        <name>substrate</name>
    </ligand>
</feature>
<evidence type="ECO:0000256" key="4">
    <source>
        <dbReference type="ARBA" id="ARBA00030169"/>
    </source>
</evidence>
<keyword evidence="7" id="KW-1185">Reference proteome</keyword>
<dbReference type="CDD" id="cd16841">
    <property type="entry name" value="RraA_family"/>
    <property type="match status" value="1"/>
</dbReference>
<dbReference type="STRING" id="1926881.BTJ39_02750"/>
<dbReference type="OrthoDB" id="8717144at2"/>
<reference evidence="6 7" key="1">
    <citation type="submission" date="2016-12" db="EMBL/GenBank/DDBJ databases">
        <title>Izhakiella australiana sp. nov. of genus Izhakiella isolated from Australian desert.</title>
        <authorList>
            <person name="Ji M."/>
        </authorList>
    </citation>
    <scope>NUCLEOTIDE SEQUENCE [LARGE SCALE GENOMIC DNA]</scope>
    <source>
        <strain evidence="6 7">D4N98</strain>
    </source>
</reference>
<dbReference type="GO" id="GO:0008168">
    <property type="term" value="F:methyltransferase activity"/>
    <property type="evidence" value="ECO:0007669"/>
    <property type="project" value="UniProtKB-KW"/>
</dbReference>
<protein>
    <recommendedName>
        <fullName evidence="2">Putative 4-hydroxy-4-methyl-2-oxoglutarate aldolase</fullName>
    </recommendedName>
    <alternativeName>
        <fullName evidence="3">Regulator of ribonuclease activity homolog</fullName>
    </alternativeName>
    <alternativeName>
        <fullName evidence="4">RraA-like protein</fullName>
    </alternativeName>
</protein>
<comment type="caution">
    <text evidence="6">The sequence shown here is derived from an EMBL/GenBank/DDBJ whole genome shotgun (WGS) entry which is preliminary data.</text>
</comment>
<organism evidence="6 7">
    <name type="scientific">Izhakiella australiensis</name>
    <dbReference type="NCBI Taxonomy" id="1926881"/>
    <lineage>
        <taxon>Bacteria</taxon>
        <taxon>Pseudomonadati</taxon>
        <taxon>Pseudomonadota</taxon>
        <taxon>Gammaproteobacteria</taxon>
        <taxon>Enterobacterales</taxon>
        <taxon>Erwiniaceae</taxon>
        <taxon>Izhakiella</taxon>
    </lineage>
</organism>
<dbReference type="EMBL" id="MRUL01000001">
    <property type="protein sequence ID" value="OON42092.1"/>
    <property type="molecule type" value="Genomic_DNA"/>
</dbReference>
<dbReference type="AlphaFoldDB" id="A0A1S8YTE0"/>
<dbReference type="Gene3D" id="3.50.30.40">
    <property type="entry name" value="Ribonuclease E inhibitor RraA/RraA-like"/>
    <property type="match status" value="1"/>
</dbReference>
<keyword evidence="6" id="KW-0808">Transferase</keyword>
<feature type="binding site" evidence="5">
    <location>
        <position position="130"/>
    </location>
    <ligand>
        <name>substrate</name>
    </ligand>
</feature>
<evidence type="ECO:0000256" key="2">
    <source>
        <dbReference type="ARBA" id="ARBA00016549"/>
    </source>
</evidence>
<keyword evidence="5" id="KW-0460">Magnesium</keyword>
<dbReference type="InterPro" id="IPR036704">
    <property type="entry name" value="RraA/RraA-like_sf"/>
</dbReference>
<dbReference type="SUPFAM" id="SSF89562">
    <property type="entry name" value="RraA-like"/>
    <property type="match status" value="1"/>
</dbReference>
<dbReference type="GO" id="GO:0008948">
    <property type="term" value="F:oxaloacetate decarboxylase activity"/>
    <property type="evidence" value="ECO:0007669"/>
    <property type="project" value="TreeGrafter"/>
</dbReference>
<keyword evidence="5" id="KW-0479">Metal-binding</keyword>
<keyword evidence="6" id="KW-0489">Methyltransferase</keyword>
<dbReference type="GO" id="GO:0047443">
    <property type="term" value="F:4-hydroxy-4-methyl-2-oxoglutarate aldolase activity"/>
    <property type="evidence" value="ECO:0007669"/>
    <property type="project" value="TreeGrafter"/>
</dbReference>
<dbReference type="InterPro" id="IPR005493">
    <property type="entry name" value="RraA/RraA-like"/>
</dbReference>
<evidence type="ECO:0000313" key="6">
    <source>
        <dbReference type="EMBL" id="OON42092.1"/>
    </source>
</evidence>
<evidence type="ECO:0000313" key="7">
    <source>
        <dbReference type="Proteomes" id="UP000190667"/>
    </source>
</evidence>
<name>A0A1S8YTE0_9GAMM</name>
<sequence length="230" mass="25373">MSQFWSNDDELFRLAKEKLFVALVGDVLDSMGLIHQFLSPQLKPIDPEMVIIGRAMPVLEADYFQQSSAGNSELSEKPFGLMFHALDDLQKNEIYICAGGSLRYAQWGGLMSTRAIQCGAAGAVIHGYHRDSNEILRLNFPVASFGSYAQDQGPRGKVVDWRVPIELDGVRVMPGDVIFGDRDGVLVIPAQAVDDAFHGAFEKAKDENKVLDALKKGMSTVEAYEKFGIM</sequence>
<comment type="cofactor">
    <cofactor evidence="5">
        <name>Mg(2+)</name>
        <dbReference type="ChEBI" id="CHEBI:18420"/>
    </cofactor>
</comment>
<feature type="binding site" evidence="5">
    <location>
        <position position="131"/>
    </location>
    <ligand>
        <name>Mg(2+)</name>
        <dbReference type="ChEBI" id="CHEBI:18420"/>
    </ligand>
</feature>
<dbReference type="Proteomes" id="UP000190667">
    <property type="component" value="Unassembled WGS sequence"/>
</dbReference>
<accession>A0A1S8YTE0</accession>
<evidence type="ECO:0000256" key="1">
    <source>
        <dbReference type="ARBA" id="ARBA00001968"/>
    </source>
</evidence>
<evidence type="ECO:0000256" key="3">
    <source>
        <dbReference type="ARBA" id="ARBA00029596"/>
    </source>
</evidence>
<dbReference type="GO" id="GO:0032259">
    <property type="term" value="P:methylation"/>
    <property type="evidence" value="ECO:0007669"/>
    <property type="project" value="UniProtKB-KW"/>
</dbReference>
<gene>
    <name evidence="6" type="ORF">BTJ39_02750</name>
</gene>
<comment type="cofactor">
    <cofactor evidence="1">
        <name>a divalent metal cation</name>
        <dbReference type="ChEBI" id="CHEBI:60240"/>
    </cofactor>
</comment>
<evidence type="ECO:0000256" key="5">
    <source>
        <dbReference type="PIRSR" id="PIRSR605493-1"/>
    </source>
</evidence>
<dbReference type="PANTHER" id="PTHR33254:SF4">
    <property type="entry name" value="4-HYDROXY-4-METHYL-2-OXOGLUTARATE ALDOLASE 3-RELATED"/>
    <property type="match status" value="1"/>
</dbReference>
<dbReference type="PANTHER" id="PTHR33254">
    <property type="entry name" value="4-HYDROXY-4-METHYL-2-OXOGLUTARATE ALDOLASE 3-RELATED"/>
    <property type="match status" value="1"/>
</dbReference>
<dbReference type="GO" id="GO:0046872">
    <property type="term" value="F:metal ion binding"/>
    <property type="evidence" value="ECO:0007669"/>
    <property type="project" value="UniProtKB-KW"/>
</dbReference>
<proteinExistence type="predicted"/>